<evidence type="ECO:0000313" key="2">
    <source>
        <dbReference type="EMBL" id="ETI30051.1"/>
    </source>
</evidence>
<gene>
    <name evidence="2" type="ORF">F443_22829</name>
</gene>
<accession>V9DTT1</accession>
<evidence type="ECO:0000256" key="1">
    <source>
        <dbReference type="SAM" id="MobiDB-lite"/>
    </source>
</evidence>
<name>V9DTT1_PHYNI</name>
<sequence length="93" mass="10721">MTVEDYVARQHQINELIQLLPTPNDRLSEDELCEIVEPNMPASWQKKYDESGQDSETLEELVSYFRQLEGAEGQNRNQSKRPQGPQGQQLVFA</sequence>
<dbReference type="OrthoDB" id="10352940at2759"/>
<dbReference type="EMBL" id="ANIZ01004496">
    <property type="protein sequence ID" value="ETI30051.1"/>
    <property type="molecule type" value="Genomic_DNA"/>
</dbReference>
<dbReference type="AlphaFoldDB" id="V9DTT1"/>
<keyword evidence="3" id="KW-1185">Reference proteome</keyword>
<comment type="caution">
    <text evidence="2">The sequence shown here is derived from an EMBL/GenBank/DDBJ whole genome shotgun (WGS) entry which is preliminary data.</text>
</comment>
<reference evidence="2 3" key="1">
    <citation type="submission" date="2013-11" db="EMBL/GenBank/DDBJ databases">
        <title>The Genome Sequence of Phytophthora parasitica P1569.</title>
        <authorList>
            <consortium name="The Broad Institute Genomics Platform"/>
            <person name="Russ C."/>
            <person name="Tyler B."/>
            <person name="Panabieres F."/>
            <person name="Shan W."/>
            <person name="Tripathy S."/>
            <person name="Grunwald N."/>
            <person name="Machado M."/>
            <person name="Johnson C.S."/>
            <person name="Arredondo F."/>
            <person name="Hong C."/>
            <person name="Coffey M."/>
            <person name="Young S.K."/>
            <person name="Zeng Q."/>
            <person name="Gargeya S."/>
            <person name="Fitzgerald M."/>
            <person name="Abouelleil A."/>
            <person name="Alvarado L."/>
            <person name="Chapman S.B."/>
            <person name="Gainer-Dewar J."/>
            <person name="Goldberg J."/>
            <person name="Griggs A."/>
            <person name="Gujja S."/>
            <person name="Hansen M."/>
            <person name="Howarth C."/>
            <person name="Imamovic A."/>
            <person name="Ireland A."/>
            <person name="Larimer J."/>
            <person name="McCowan C."/>
            <person name="Murphy C."/>
            <person name="Pearson M."/>
            <person name="Poon T.W."/>
            <person name="Priest M."/>
            <person name="Roberts A."/>
            <person name="Saif S."/>
            <person name="Shea T."/>
            <person name="Sykes S."/>
            <person name="Wortman J."/>
            <person name="Nusbaum C."/>
            <person name="Birren B."/>
        </authorList>
    </citation>
    <scope>NUCLEOTIDE SEQUENCE [LARGE SCALE GENOMIC DNA]</scope>
    <source>
        <strain evidence="2 3">P1569</strain>
    </source>
</reference>
<organism evidence="2 3">
    <name type="scientific">Phytophthora nicotianae P1569</name>
    <dbReference type="NCBI Taxonomy" id="1317065"/>
    <lineage>
        <taxon>Eukaryota</taxon>
        <taxon>Sar</taxon>
        <taxon>Stramenopiles</taxon>
        <taxon>Oomycota</taxon>
        <taxon>Peronosporomycetes</taxon>
        <taxon>Peronosporales</taxon>
        <taxon>Peronosporaceae</taxon>
        <taxon>Phytophthora</taxon>
    </lineage>
</organism>
<dbReference type="eggNOG" id="ENOG502RGVG">
    <property type="taxonomic scope" value="Eukaryota"/>
</dbReference>
<protein>
    <submittedName>
        <fullName evidence="2">Uncharacterized protein</fullName>
    </submittedName>
</protein>
<dbReference type="HOGENOM" id="CLU_2404325_0_0_1"/>
<dbReference type="Proteomes" id="UP000018721">
    <property type="component" value="Unassembled WGS sequence"/>
</dbReference>
<feature type="compositionally biased region" description="Polar residues" evidence="1">
    <location>
        <begin position="74"/>
        <end position="93"/>
    </location>
</feature>
<proteinExistence type="predicted"/>
<feature type="region of interest" description="Disordered" evidence="1">
    <location>
        <begin position="71"/>
        <end position="93"/>
    </location>
</feature>
<evidence type="ECO:0000313" key="3">
    <source>
        <dbReference type="Proteomes" id="UP000018721"/>
    </source>
</evidence>